<sequence>MNELMKAIVLMDDVLTVQNVKKPTKVEPGHLIIKMDSSAINSGDKFFLKHPTPPGAVKSLFDIKGVSGAGEVLQAGEGVPKEYLGKNVTFYRQLRFSESVVGSWSEYTHVHFLDCAILPDGADPTEYSGSMVNIITPLAFLKQIINEGHKGIISTAGNSATGIALLGFCLTYNFPLICIVRTEQGKEELEGLGTKNIIVQSDPDFSTQLTDMAQTLNTTAIFDGVGGDILNKILPSILRNSVIYSYGYIGDAVPFTFHTSVLALKNIIIRPFSNYNTETVKNPENLEKAVKEISELIHLPHFKTKIGKRFRLEEIEDALAYSGGNGKKPVLYHI</sequence>
<dbReference type="Gene3D" id="3.40.50.720">
    <property type="entry name" value="NAD(P)-binding Rossmann-like Domain"/>
    <property type="match status" value="1"/>
</dbReference>
<keyword evidence="1" id="KW-0521">NADP</keyword>
<dbReference type="PANTHER" id="PTHR48106">
    <property type="entry name" value="QUINONE OXIDOREDUCTASE PIG3-RELATED"/>
    <property type="match status" value="1"/>
</dbReference>
<dbReference type="RefSeq" id="WP_144911962.1">
    <property type="nucleotide sequence ID" value="NZ_VLLI01000005.1"/>
</dbReference>
<name>A0A562U5Q9_9SPHI</name>
<dbReference type="GO" id="GO:0016651">
    <property type="term" value="F:oxidoreductase activity, acting on NAD(P)H"/>
    <property type="evidence" value="ECO:0007669"/>
    <property type="project" value="TreeGrafter"/>
</dbReference>
<keyword evidence="2" id="KW-0560">Oxidoreductase</keyword>
<evidence type="ECO:0000313" key="4">
    <source>
        <dbReference type="Proteomes" id="UP000317010"/>
    </source>
</evidence>
<accession>A0A562U5Q9</accession>
<dbReference type="SUPFAM" id="SSF51735">
    <property type="entry name" value="NAD(P)-binding Rossmann-fold domains"/>
    <property type="match status" value="1"/>
</dbReference>
<dbReference type="EMBL" id="VLLI01000005">
    <property type="protein sequence ID" value="TWJ00657.1"/>
    <property type="molecule type" value="Genomic_DNA"/>
</dbReference>
<organism evidence="3 4">
    <name type="scientific">Mucilaginibacter frigoritolerans</name>
    <dbReference type="NCBI Taxonomy" id="652788"/>
    <lineage>
        <taxon>Bacteria</taxon>
        <taxon>Pseudomonadati</taxon>
        <taxon>Bacteroidota</taxon>
        <taxon>Sphingobacteriia</taxon>
        <taxon>Sphingobacteriales</taxon>
        <taxon>Sphingobacteriaceae</taxon>
        <taxon>Mucilaginibacter</taxon>
    </lineage>
</organism>
<keyword evidence="4" id="KW-1185">Reference proteome</keyword>
<evidence type="ECO:0000256" key="2">
    <source>
        <dbReference type="ARBA" id="ARBA00023002"/>
    </source>
</evidence>
<protein>
    <submittedName>
        <fullName evidence="3">NADPH:quinone reductase-like Zn-dependent oxidoreductase</fullName>
    </submittedName>
</protein>
<dbReference type="AlphaFoldDB" id="A0A562U5Q9"/>
<gene>
    <name evidence="3" type="ORF">JN11_01913</name>
</gene>
<dbReference type="PANTHER" id="PTHR48106:SF18">
    <property type="entry name" value="QUINONE OXIDOREDUCTASE PIG3"/>
    <property type="match status" value="1"/>
</dbReference>
<dbReference type="InterPro" id="IPR036291">
    <property type="entry name" value="NAD(P)-bd_dom_sf"/>
</dbReference>
<dbReference type="OrthoDB" id="658409at2"/>
<dbReference type="InterPro" id="IPR011032">
    <property type="entry name" value="GroES-like_sf"/>
</dbReference>
<dbReference type="GO" id="GO:0070402">
    <property type="term" value="F:NADPH binding"/>
    <property type="evidence" value="ECO:0007669"/>
    <property type="project" value="TreeGrafter"/>
</dbReference>
<dbReference type="SUPFAM" id="SSF50129">
    <property type="entry name" value="GroES-like"/>
    <property type="match status" value="1"/>
</dbReference>
<dbReference type="Gene3D" id="3.90.180.10">
    <property type="entry name" value="Medium-chain alcohol dehydrogenases, catalytic domain"/>
    <property type="match status" value="1"/>
</dbReference>
<reference evidence="3 4" key="1">
    <citation type="submission" date="2019-07" db="EMBL/GenBank/DDBJ databases">
        <title>Genomic Encyclopedia of Archaeal and Bacterial Type Strains, Phase II (KMG-II): from individual species to whole genera.</title>
        <authorList>
            <person name="Goeker M."/>
        </authorList>
    </citation>
    <scope>NUCLEOTIDE SEQUENCE [LARGE SCALE GENOMIC DNA]</scope>
    <source>
        <strain evidence="3 4">ATCC BAA-1854</strain>
    </source>
</reference>
<comment type="caution">
    <text evidence="3">The sequence shown here is derived from an EMBL/GenBank/DDBJ whole genome shotgun (WGS) entry which is preliminary data.</text>
</comment>
<proteinExistence type="predicted"/>
<evidence type="ECO:0000256" key="1">
    <source>
        <dbReference type="ARBA" id="ARBA00022857"/>
    </source>
</evidence>
<dbReference type="Proteomes" id="UP000317010">
    <property type="component" value="Unassembled WGS sequence"/>
</dbReference>
<evidence type="ECO:0000313" key="3">
    <source>
        <dbReference type="EMBL" id="TWJ00657.1"/>
    </source>
</evidence>